<keyword evidence="1" id="KW-0472">Membrane</keyword>
<accession>A0A081PLA3</accession>
<keyword evidence="3" id="KW-1185">Reference proteome</keyword>
<protein>
    <submittedName>
        <fullName evidence="2">Uncharacterized protein</fullName>
    </submittedName>
</protein>
<comment type="caution">
    <text evidence="2">The sequence shown here is derived from an EMBL/GenBank/DDBJ whole genome shotgun (WGS) entry which is preliminary data.</text>
</comment>
<organism evidence="2 3">
    <name type="scientific">Pedobacter antarcticus 4BY</name>
    <dbReference type="NCBI Taxonomy" id="1358423"/>
    <lineage>
        <taxon>Bacteria</taxon>
        <taxon>Pseudomonadati</taxon>
        <taxon>Bacteroidota</taxon>
        <taxon>Sphingobacteriia</taxon>
        <taxon>Sphingobacteriales</taxon>
        <taxon>Sphingobacteriaceae</taxon>
        <taxon>Pedobacter</taxon>
    </lineage>
</organism>
<sequence length="123" mass="13776">MLKLLSYFNIFFAVFYFMEYLQNSSYWITSGVIAVIVSNWLVLRWLESGVSGNRWVSVAVALGSISYAVYTAFNTLTSLYAAVAEDYLDRPLILLSAATIVFAVTIIAQLLISGFNQYSKKSD</sequence>
<dbReference type="Proteomes" id="UP000028007">
    <property type="component" value="Unassembled WGS sequence"/>
</dbReference>
<dbReference type="RefSeq" id="WP_037438072.1">
    <property type="nucleotide sequence ID" value="NZ_JNFF01000015.1"/>
</dbReference>
<reference evidence="2 3" key="1">
    <citation type="journal article" date="1992" name="Int. J. Syst. Bacteriol.">
        <title>Sphingobacterium antarcticus sp. nov. a Psychrotrophic Bacterium from the Soils of Schirmacher Oasis, Antarctica.</title>
        <authorList>
            <person name="Shivaji S."/>
            <person name="Ray M.K."/>
            <person name="Rao N.S."/>
            <person name="Saiserr L."/>
            <person name="Jagannadham M.V."/>
            <person name="Kumar G.S."/>
            <person name="Reddy G."/>
            <person name="Bhargava P.M."/>
        </authorList>
    </citation>
    <scope>NUCLEOTIDE SEQUENCE [LARGE SCALE GENOMIC DNA]</scope>
    <source>
        <strain evidence="2 3">4BY</strain>
    </source>
</reference>
<feature type="transmembrane region" description="Helical" evidence="1">
    <location>
        <begin position="55"/>
        <end position="73"/>
    </location>
</feature>
<dbReference type="OrthoDB" id="767295at2"/>
<dbReference type="AlphaFoldDB" id="A0A081PLA3"/>
<keyword evidence="1" id="KW-0812">Transmembrane</keyword>
<evidence type="ECO:0000256" key="1">
    <source>
        <dbReference type="SAM" id="Phobius"/>
    </source>
</evidence>
<proteinExistence type="predicted"/>
<feature type="transmembrane region" description="Helical" evidence="1">
    <location>
        <begin position="25"/>
        <end position="43"/>
    </location>
</feature>
<dbReference type="EMBL" id="JNFF01000015">
    <property type="protein sequence ID" value="KEQ31476.1"/>
    <property type="molecule type" value="Genomic_DNA"/>
</dbReference>
<keyword evidence="1" id="KW-1133">Transmembrane helix</keyword>
<feature type="transmembrane region" description="Helical" evidence="1">
    <location>
        <begin position="93"/>
        <end position="112"/>
    </location>
</feature>
<name>A0A081PLA3_9SPHI</name>
<evidence type="ECO:0000313" key="2">
    <source>
        <dbReference type="EMBL" id="KEQ31476.1"/>
    </source>
</evidence>
<gene>
    <name evidence="2" type="ORF">N180_10830</name>
</gene>
<evidence type="ECO:0000313" key="3">
    <source>
        <dbReference type="Proteomes" id="UP000028007"/>
    </source>
</evidence>